<keyword evidence="3" id="KW-1185">Reference proteome</keyword>
<dbReference type="Proteomes" id="UP000002051">
    <property type="component" value="Chromosome 4"/>
</dbReference>
<dbReference type="PANTHER" id="PTHR33325:SF11">
    <property type="entry name" value="COLD SHOCK DOMAIN-CONTAINING PROTEIN 4-LIKE"/>
    <property type="match status" value="1"/>
</dbReference>
<dbReference type="PANTHER" id="PTHR33325">
    <property type="entry name" value="ZINC FINGER, CCHC-TYPE-RELATED"/>
    <property type="match status" value="1"/>
</dbReference>
<gene>
    <name evidence="1" type="ordered locus">MTR_4g112730</name>
</gene>
<evidence type="ECO:0000313" key="3">
    <source>
        <dbReference type="Proteomes" id="UP000002051"/>
    </source>
</evidence>
<evidence type="ECO:0000313" key="2">
    <source>
        <dbReference type="EnsemblPlants" id="AES91367"/>
    </source>
</evidence>
<dbReference type="AlphaFoldDB" id="G7JT45"/>
<dbReference type="HOGENOM" id="CLU_2389531_0_0_1"/>
<dbReference type="EnsemblPlants" id="AES91367">
    <property type="protein sequence ID" value="AES91367"/>
    <property type="gene ID" value="MTR_4g112730"/>
</dbReference>
<reference evidence="2" key="3">
    <citation type="submission" date="2015-04" db="UniProtKB">
        <authorList>
            <consortium name="EnsemblPlants"/>
        </authorList>
    </citation>
    <scope>IDENTIFICATION</scope>
    <source>
        <strain evidence="2">cv. Jemalong A17</strain>
    </source>
</reference>
<reference evidence="1 3" key="1">
    <citation type="journal article" date="2011" name="Nature">
        <title>The Medicago genome provides insight into the evolution of rhizobial symbioses.</title>
        <authorList>
            <person name="Young N.D."/>
            <person name="Debelle F."/>
            <person name="Oldroyd G.E."/>
            <person name="Geurts R."/>
            <person name="Cannon S.B."/>
            <person name="Udvardi M.K."/>
            <person name="Benedito V.A."/>
            <person name="Mayer K.F."/>
            <person name="Gouzy J."/>
            <person name="Schoof H."/>
            <person name="Van de Peer Y."/>
            <person name="Proost S."/>
            <person name="Cook D.R."/>
            <person name="Meyers B.C."/>
            <person name="Spannagl M."/>
            <person name="Cheung F."/>
            <person name="De Mita S."/>
            <person name="Krishnakumar V."/>
            <person name="Gundlach H."/>
            <person name="Zhou S."/>
            <person name="Mudge J."/>
            <person name="Bharti A.K."/>
            <person name="Murray J.D."/>
            <person name="Naoumkina M.A."/>
            <person name="Rosen B."/>
            <person name="Silverstein K.A."/>
            <person name="Tang H."/>
            <person name="Rombauts S."/>
            <person name="Zhao P.X."/>
            <person name="Zhou P."/>
            <person name="Barbe V."/>
            <person name="Bardou P."/>
            <person name="Bechner M."/>
            <person name="Bellec A."/>
            <person name="Berger A."/>
            <person name="Berges H."/>
            <person name="Bidwell S."/>
            <person name="Bisseling T."/>
            <person name="Choisne N."/>
            <person name="Couloux A."/>
            <person name="Denny R."/>
            <person name="Deshpande S."/>
            <person name="Dai X."/>
            <person name="Doyle J.J."/>
            <person name="Dudez A.M."/>
            <person name="Farmer A.D."/>
            <person name="Fouteau S."/>
            <person name="Franken C."/>
            <person name="Gibelin C."/>
            <person name="Gish J."/>
            <person name="Goldstein S."/>
            <person name="Gonzalez A.J."/>
            <person name="Green P.J."/>
            <person name="Hallab A."/>
            <person name="Hartog M."/>
            <person name="Hua A."/>
            <person name="Humphray S.J."/>
            <person name="Jeong D.H."/>
            <person name="Jing Y."/>
            <person name="Jocker A."/>
            <person name="Kenton S.M."/>
            <person name="Kim D.J."/>
            <person name="Klee K."/>
            <person name="Lai H."/>
            <person name="Lang C."/>
            <person name="Lin S."/>
            <person name="Macmil S.L."/>
            <person name="Magdelenat G."/>
            <person name="Matthews L."/>
            <person name="McCorrison J."/>
            <person name="Monaghan E.L."/>
            <person name="Mun J.H."/>
            <person name="Najar F.Z."/>
            <person name="Nicholson C."/>
            <person name="Noirot C."/>
            <person name="O'Bleness M."/>
            <person name="Paule C.R."/>
            <person name="Poulain J."/>
            <person name="Prion F."/>
            <person name="Qin B."/>
            <person name="Qu C."/>
            <person name="Retzel E.F."/>
            <person name="Riddle C."/>
            <person name="Sallet E."/>
            <person name="Samain S."/>
            <person name="Samson N."/>
            <person name="Sanders I."/>
            <person name="Saurat O."/>
            <person name="Scarpelli C."/>
            <person name="Schiex T."/>
            <person name="Segurens B."/>
            <person name="Severin A.J."/>
            <person name="Sherrier D.J."/>
            <person name="Shi R."/>
            <person name="Sims S."/>
            <person name="Singer S.R."/>
            <person name="Sinharoy S."/>
            <person name="Sterck L."/>
            <person name="Viollet A."/>
            <person name="Wang B.B."/>
            <person name="Wang K."/>
            <person name="Wang M."/>
            <person name="Wang X."/>
            <person name="Warfsmann J."/>
            <person name="Weissenbach J."/>
            <person name="White D.D."/>
            <person name="White J.D."/>
            <person name="Wiley G.B."/>
            <person name="Wincker P."/>
            <person name="Xing Y."/>
            <person name="Yang L."/>
            <person name="Yao Z."/>
            <person name="Ying F."/>
            <person name="Zhai J."/>
            <person name="Zhou L."/>
            <person name="Zuber A."/>
            <person name="Denarie J."/>
            <person name="Dixon R.A."/>
            <person name="May G.D."/>
            <person name="Schwartz D.C."/>
            <person name="Rogers J."/>
            <person name="Quetier F."/>
            <person name="Town C.D."/>
            <person name="Roe B.A."/>
        </authorList>
    </citation>
    <scope>NUCLEOTIDE SEQUENCE [LARGE SCALE GENOMIC DNA]</scope>
    <source>
        <strain evidence="1">A17</strain>
        <strain evidence="2 3">cv. Jemalong A17</strain>
    </source>
</reference>
<evidence type="ECO:0000313" key="1">
    <source>
        <dbReference type="EMBL" id="AES91367.1"/>
    </source>
</evidence>
<dbReference type="EMBL" id="CM001220">
    <property type="protein sequence ID" value="AES91367.1"/>
    <property type="molecule type" value="Genomic_DNA"/>
</dbReference>
<sequence length="94" mass="11156">MLEKHYPTFHASNVLLQQQYREKGFKKYSDLISCLLVAEQNNELKMKNLEVHPTTVAPIIEVNAHFNYGHSYHVLLNSLQEFSRTRRVNFIIFY</sequence>
<dbReference type="PaxDb" id="3880-AES91367"/>
<name>G7JT45_MEDTR</name>
<proteinExistence type="predicted"/>
<accession>G7JT45</accession>
<protein>
    <submittedName>
        <fullName evidence="1">Copia-like polyprotein/retrotransposon, putative</fullName>
    </submittedName>
</protein>
<reference evidence="1 3" key="2">
    <citation type="journal article" date="2014" name="BMC Genomics">
        <title>An improved genome release (version Mt4.0) for the model legume Medicago truncatula.</title>
        <authorList>
            <person name="Tang H."/>
            <person name="Krishnakumar V."/>
            <person name="Bidwell S."/>
            <person name="Rosen B."/>
            <person name="Chan A."/>
            <person name="Zhou S."/>
            <person name="Gentzbittel L."/>
            <person name="Childs K.L."/>
            <person name="Yandell M."/>
            <person name="Gundlach H."/>
            <person name="Mayer K.F."/>
            <person name="Schwartz D.C."/>
            <person name="Town C.D."/>
        </authorList>
    </citation>
    <scope>GENOME REANNOTATION</scope>
    <source>
        <strain evidence="2 3">cv. Jemalong A17</strain>
    </source>
</reference>
<organism evidence="1 3">
    <name type="scientific">Medicago truncatula</name>
    <name type="common">Barrel medic</name>
    <name type="synonym">Medicago tribuloides</name>
    <dbReference type="NCBI Taxonomy" id="3880"/>
    <lineage>
        <taxon>Eukaryota</taxon>
        <taxon>Viridiplantae</taxon>
        <taxon>Streptophyta</taxon>
        <taxon>Embryophyta</taxon>
        <taxon>Tracheophyta</taxon>
        <taxon>Spermatophyta</taxon>
        <taxon>Magnoliopsida</taxon>
        <taxon>eudicotyledons</taxon>
        <taxon>Gunneridae</taxon>
        <taxon>Pentapetalae</taxon>
        <taxon>rosids</taxon>
        <taxon>fabids</taxon>
        <taxon>Fabales</taxon>
        <taxon>Fabaceae</taxon>
        <taxon>Papilionoideae</taxon>
        <taxon>50 kb inversion clade</taxon>
        <taxon>NPAAA clade</taxon>
        <taxon>Hologalegina</taxon>
        <taxon>IRL clade</taxon>
        <taxon>Trifolieae</taxon>
        <taxon>Medicago</taxon>
    </lineage>
</organism>